<evidence type="ECO:0000313" key="2">
    <source>
        <dbReference type="Proteomes" id="UP000606786"/>
    </source>
</evidence>
<sequence length="66" mass="7544">MRYFAISCAVNDANACKASRCVYAMAEKADRPRNRREVKALFWQELENLHSKPTKNKIATISVKAK</sequence>
<protein>
    <submittedName>
        <fullName evidence="1">(Mediterranean fruit fly) hypothetical protein</fullName>
    </submittedName>
</protein>
<name>A0A811VE11_CERCA</name>
<dbReference type="AlphaFoldDB" id="A0A811VE11"/>
<evidence type="ECO:0000313" key="1">
    <source>
        <dbReference type="EMBL" id="CAD7014578.1"/>
    </source>
</evidence>
<dbReference type="EMBL" id="CAJHJT010000056">
    <property type="protein sequence ID" value="CAD7014578.1"/>
    <property type="molecule type" value="Genomic_DNA"/>
</dbReference>
<comment type="caution">
    <text evidence="1">The sequence shown here is derived from an EMBL/GenBank/DDBJ whole genome shotgun (WGS) entry which is preliminary data.</text>
</comment>
<proteinExistence type="predicted"/>
<keyword evidence="2" id="KW-1185">Reference proteome</keyword>
<organism evidence="1 2">
    <name type="scientific">Ceratitis capitata</name>
    <name type="common">Mediterranean fruit fly</name>
    <name type="synonym">Tephritis capitata</name>
    <dbReference type="NCBI Taxonomy" id="7213"/>
    <lineage>
        <taxon>Eukaryota</taxon>
        <taxon>Metazoa</taxon>
        <taxon>Ecdysozoa</taxon>
        <taxon>Arthropoda</taxon>
        <taxon>Hexapoda</taxon>
        <taxon>Insecta</taxon>
        <taxon>Pterygota</taxon>
        <taxon>Neoptera</taxon>
        <taxon>Endopterygota</taxon>
        <taxon>Diptera</taxon>
        <taxon>Brachycera</taxon>
        <taxon>Muscomorpha</taxon>
        <taxon>Tephritoidea</taxon>
        <taxon>Tephritidae</taxon>
        <taxon>Ceratitis</taxon>
        <taxon>Ceratitis</taxon>
    </lineage>
</organism>
<accession>A0A811VE11</accession>
<dbReference type="Proteomes" id="UP000606786">
    <property type="component" value="Unassembled WGS sequence"/>
</dbReference>
<gene>
    <name evidence="1" type="ORF">CCAP1982_LOCUS22577</name>
</gene>
<reference evidence="1" key="1">
    <citation type="submission" date="2020-11" db="EMBL/GenBank/DDBJ databases">
        <authorList>
            <person name="Whitehead M."/>
        </authorList>
    </citation>
    <scope>NUCLEOTIDE SEQUENCE</scope>
    <source>
        <strain evidence="1">EGII</strain>
    </source>
</reference>